<dbReference type="AlphaFoldDB" id="W9RI71"/>
<dbReference type="EMBL" id="KE345074">
    <property type="protein sequence ID" value="EXB93495.1"/>
    <property type="molecule type" value="Genomic_DNA"/>
</dbReference>
<reference evidence="2" key="1">
    <citation type="submission" date="2013-01" db="EMBL/GenBank/DDBJ databases">
        <title>Draft Genome Sequence of a Mulberry Tree, Morus notabilis C.K. Schneid.</title>
        <authorList>
            <person name="He N."/>
            <person name="Zhao S."/>
        </authorList>
    </citation>
    <scope>NUCLEOTIDE SEQUENCE</scope>
</reference>
<proteinExistence type="predicted"/>
<organism evidence="1 2">
    <name type="scientific">Morus notabilis</name>
    <dbReference type="NCBI Taxonomy" id="981085"/>
    <lineage>
        <taxon>Eukaryota</taxon>
        <taxon>Viridiplantae</taxon>
        <taxon>Streptophyta</taxon>
        <taxon>Embryophyta</taxon>
        <taxon>Tracheophyta</taxon>
        <taxon>Spermatophyta</taxon>
        <taxon>Magnoliopsida</taxon>
        <taxon>eudicotyledons</taxon>
        <taxon>Gunneridae</taxon>
        <taxon>Pentapetalae</taxon>
        <taxon>rosids</taxon>
        <taxon>fabids</taxon>
        <taxon>Rosales</taxon>
        <taxon>Moraceae</taxon>
        <taxon>Moreae</taxon>
        <taxon>Morus</taxon>
    </lineage>
</organism>
<sequence length="52" mass="5739">MGISSNSYEDKLVLQRLRFMSNLSRSPKVTNLFFKGCDPAVEPAHVATGPDI</sequence>
<evidence type="ECO:0000313" key="2">
    <source>
        <dbReference type="Proteomes" id="UP000030645"/>
    </source>
</evidence>
<protein>
    <submittedName>
        <fullName evidence="1">Uncharacterized protein</fullName>
    </submittedName>
</protein>
<evidence type="ECO:0000313" key="1">
    <source>
        <dbReference type="EMBL" id="EXB93495.1"/>
    </source>
</evidence>
<accession>W9RI71</accession>
<name>W9RI71_9ROSA</name>
<gene>
    <name evidence="1" type="ORF">L484_006970</name>
</gene>
<keyword evidence="2" id="KW-1185">Reference proteome</keyword>
<dbReference type="Proteomes" id="UP000030645">
    <property type="component" value="Unassembled WGS sequence"/>
</dbReference>